<protein>
    <submittedName>
        <fullName evidence="2">HAD-superfamily hydrolase subfamily IA, variant 3</fullName>
    </submittedName>
</protein>
<reference evidence="2 3" key="1">
    <citation type="submission" date="2012-11" db="EMBL/GenBank/DDBJ databases">
        <title>Genome assembly of Thiorhodococcus sp. AK35.</title>
        <authorList>
            <person name="Nupur N."/>
            <person name="Khatri I."/>
            <person name="Subramanian S."/>
            <person name="Pinnaka A."/>
        </authorList>
    </citation>
    <scope>NUCLEOTIDE SEQUENCE [LARGE SCALE GENOMIC DNA]</scope>
    <source>
        <strain evidence="2 3">AK35</strain>
    </source>
</reference>
<dbReference type="PANTHER" id="PTHR43316">
    <property type="entry name" value="HYDROLASE, HALOACID DELAHOGENASE-RELATED"/>
    <property type="match status" value="1"/>
</dbReference>
<dbReference type="NCBIfam" id="TIGR01549">
    <property type="entry name" value="HAD-SF-IA-v1"/>
    <property type="match status" value="1"/>
</dbReference>
<keyword evidence="1 2" id="KW-0378">Hydrolase</keyword>
<dbReference type="GO" id="GO:0016787">
    <property type="term" value="F:hydrolase activity"/>
    <property type="evidence" value="ECO:0007669"/>
    <property type="project" value="UniProtKB-KW"/>
</dbReference>
<dbReference type="InterPro" id="IPR036412">
    <property type="entry name" value="HAD-like_sf"/>
</dbReference>
<gene>
    <name evidence="2" type="ORF">D779_0225</name>
</gene>
<dbReference type="SUPFAM" id="SSF56784">
    <property type="entry name" value="HAD-like"/>
    <property type="match status" value="1"/>
</dbReference>
<dbReference type="Gene3D" id="1.20.120.1600">
    <property type="match status" value="1"/>
</dbReference>
<sequence>MSRSRIRLITFDLDDTLWPCLPAIQAAEQVLHGWLRDKAPRLAEAHDIESMRAHRRTVMESMPEIAHDLGLVRHRSLIQLLESFDYPADLADAAVSLFLEHRSRVEPYPDALPVLRALAPDYRLVSLTNGNADVEVTSLRGIFAHNLTAAGIGAAKPDPAMFRRALELTGCDTDECLHLGDDPWTDVEAARAFGIPAIWVNRTGRDWPETLEPPSLTVTHLYELTAWLKDGRTGDDDGI</sequence>
<evidence type="ECO:0000256" key="1">
    <source>
        <dbReference type="ARBA" id="ARBA00022801"/>
    </source>
</evidence>
<dbReference type="STRING" id="1249627.D779_0225"/>
<dbReference type="PRINTS" id="PR00413">
    <property type="entry name" value="HADHALOGNASE"/>
</dbReference>
<dbReference type="eggNOG" id="COG1011">
    <property type="taxonomic scope" value="Bacteria"/>
</dbReference>
<dbReference type="Gene3D" id="3.40.50.1000">
    <property type="entry name" value="HAD superfamily/HAD-like"/>
    <property type="match status" value="1"/>
</dbReference>
<evidence type="ECO:0000313" key="2">
    <source>
        <dbReference type="EMBL" id="EXJ11228.1"/>
    </source>
</evidence>
<dbReference type="RefSeq" id="WP_043758288.1">
    <property type="nucleotide sequence ID" value="NZ_AONC01000110.1"/>
</dbReference>
<dbReference type="Pfam" id="PF00702">
    <property type="entry name" value="Hydrolase"/>
    <property type="match status" value="1"/>
</dbReference>
<dbReference type="EMBL" id="AONC01000110">
    <property type="protein sequence ID" value="EXJ11228.1"/>
    <property type="molecule type" value="Genomic_DNA"/>
</dbReference>
<dbReference type="PANTHER" id="PTHR43316:SF3">
    <property type="entry name" value="HALOACID DEHALOGENASE, TYPE II (AFU_ORTHOLOGUE AFUA_2G07750)-RELATED"/>
    <property type="match status" value="1"/>
</dbReference>
<dbReference type="OrthoDB" id="367448at2"/>
<accession>W9UVG1</accession>
<comment type="caution">
    <text evidence="2">The sequence shown here is derived from an EMBL/GenBank/DDBJ whole genome shotgun (WGS) entry which is preliminary data.</text>
</comment>
<dbReference type="InterPro" id="IPR023214">
    <property type="entry name" value="HAD_sf"/>
</dbReference>
<dbReference type="InterPro" id="IPR006439">
    <property type="entry name" value="HAD-SF_hydro_IA"/>
</dbReference>
<dbReference type="Proteomes" id="UP000019460">
    <property type="component" value="Unassembled WGS sequence"/>
</dbReference>
<dbReference type="NCBIfam" id="TIGR01509">
    <property type="entry name" value="HAD-SF-IA-v3"/>
    <property type="match status" value="1"/>
</dbReference>
<proteinExistence type="predicted"/>
<dbReference type="InterPro" id="IPR051540">
    <property type="entry name" value="S-2-haloacid_dehalogenase"/>
</dbReference>
<dbReference type="SFLD" id="SFLDG01129">
    <property type="entry name" value="C1.5:_HAD__Beta-PGM__Phosphata"/>
    <property type="match status" value="1"/>
</dbReference>
<name>W9UVG1_9GAMM</name>
<dbReference type="AlphaFoldDB" id="W9UVG1"/>
<evidence type="ECO:0000313" key="3">
    <source>
        <dbReference type="Proteomes" id="UP000019460"/>
    </source>
</evidence>
<dbReference type="SFLD" id="SFLDS00003">
    <property type="entry name" value="Haloacid_Dehalogenase"/>
    <property type="match status" value="1"/>
</dbReference>
<keyword evidence="3" id="KW-1185">Reference proteome</keyword>
<organism evidence="2 3">
    <name type="scientific">Imhoffiella purpurea</name>
    <dbReference type="NCBI Taxonomy" id="1249627"/>
    <lineage>
        <taxon>Bacteria</taxon>
        <taxon>Pseudomonadati</taxon>
        <taxon>Pseudomonadota</taxon>
        <taxon>Gammaproteobacteria</taxon>
        <taxon>Chromatiales</taxon>
        <taxon>Chromatiaceae</taxon>
        <taxon>Imhoffiella</taxon>
    </lineage>
</organism>